<dbReference type="PANTHER" id="PTHR13068:SF236">
    <property type="entry name" value="OS02G0749800 PROTEIN"/>
    <property type="match status" value="1"/>
</dbReference>
<keyword evidence="2" id="KW-0806">Transcription termination</keyword>
<keyword evidence="5" id="KW-1185">Reference proteome</keyword>
<dbReference type="SMART" id="SM00733">
    <property type="entry name" value="Mterf"/>
    <property type="match status" value="6"/>
</dbReference>
<dbReference type="GO" id="GO:0006353">
    <property type="term" value="P:DNA-templated transcription termination"/>
    <property type="evidence" value="ECO:0007669"/>
    <property type="project" value="UniProtKB-KW"/>
</dbReference>
<accession>A0AA88J002</accession>
<keyword evidence="3" id="KW-0809">Transit peptide</keyword>
<dbReference type="EMBL" id="BTGU01000085">
    <property type="protein sequence ID" value="GMN59224.1"/>
    <property type="molecule type" value="Genomic_DNA"/>
</dbReference>
<dbReference type="Gramene" id="FCD_00028669-RA">
    <property type="protein sequence ID" value="FCD_00028669-RA:cds"/>
    <property type="gene ID" value="FCD_00028669"/>
</dbReference>
<keyword evidence="2" id="KW-0804">Transcription</keyword>
<reference evidence="4" key="1">
    <citation type="submission" date="2023-07" db="EMBL/GenBank/DDBJ databases">
        <title>draft genome sequence of fig (Ficus carica).</title>
        <authorList>
            <person name="Takahashi T."/>
            <person name="Nishimura K."/>
        </authorList>
    </citation>
    <scope>NUCLEOTIDE SEQUENCE</scope>
</reference>
<dbReference type="PANTHER" id="PTHR13068">
    <property type="entry name" value="CGI-12 PROTEIN-RELATED"/>
    <property type="match status" value="1"/>
</dbReference>
<proteinExistence type="inferred from homology"/>
<dbReference type="InterPro" id="IPR038538">
    <property type="entry name" value="MTERF_sf"/>
</dbReference>
<dbReference type="Gene3D" id="1.25.70.10">
    <property type="entry name" value="Transcription termination factor 3, mitochondrial"/>
    <property type="match status" value="1"/>
</dbReference>
<comment type="similarity">
    <text evidence="1">Belongs to the mTERF family.</text>
</comment>
<evidence type="ECO:0000256" key="2">
    <source>
        <dbReference type="ARBA" id="ARBA00022472"/>
    </source>
</evidence>
<comment type="caution">
    <text evidence="4">The sequence shown here is derived from an EMBL/GenBank/DDBJ whole genome shotgun (WGS) entry which is preliminary data.</text>
</comment>
<dbReference type="GO" id="GO:0003676">
    <property type="term" value="F:nucleic acid binding"/>
    <property type="evidence" value="ECO:0007669"/>
    <property type="project" value="InterPro"/>
</dbReference>
<sequence length="389" mass="43872">MAMFISPLKPQSRLQQIFLTLLTNTSNCRANPSRRGSPFSSLRFLSTISQPPPPPSSTADFLVTSLGLSPESALEAAQAIGREPNANSDAVVALFKRYGFSSAQIAAVFTKIPRLLWSNPEKTLDPKLAFLSQNGISGKNLAHIVSKDPFILNRGVDKQIAPCIRLLKSLFRHGSDDIVVHFSQRHGTRVVHHFSEAMAPNIETLRRNGVPQKNIEKMLVIRPRSLSRDVDEFAEMVRKAKEIGLDTSTLMFIHGIATLSGMKHDKWLSKVEVFKRFGWSDEQVRSLIAKQPQIMDCSEERLSKSLEFLRKELNWGPAETLRYPVVILLSVEKRLSPRYAVLKELISKNLVDKKRMGSAFLIADDRVSRYWVNVFRVNLNLQKSIVRGQ</sequence>
<evidence type="ECO:0000313" key="4">
    <source>
        <dbReference type="EMBL" id="GMN59224.1"/>
    </source>
</evidence>
<keyword evidence="2" id="KW-0805">Transcription regulation</keyword>
<organism evidence="4 5">
    <name type="scientific">Ficus carica</name>
    <name type="common">Common fig</name>
    <dbReference type="NCBI Taxonomy" id="3494"/>
    <lineage>
        <taxon>Eukaryota</taxon>
        <taxon>Viridiplantae</taxon>
        <taxon>Streptophyta</taxon>
        <taxon>Embryophyta</taxon>
        <taxon>Tracheophyta</taxon>
        <taxon>Spermatophyta</taxon>
        <taxon>Magnoliopsida</taxon>
        <taxon>eudicotyledons</taxon>
        <taxon>Gunneridae</taxon>
        <taxon>Pentapetalae</taxon>
        <taxon>rosids</taxon>
        <taxon>fabids</taxon>
        <taxon>Rosales</taxon>
        <taxon>Moraceae</taxon>
        <taxon>Ficeae</taxon>
        <taxon>Ficus</taxon>
    </lineage>
</organism>
<dbReference type="AlphaFoldDB" id="A0AA88J002"/>
<evidence type="ECO:0000256" key="1">
    <source>
        <dbReference type="ARBA" id="ARBA00007692"/>
    </source>
</evidence>
<gene>
    <name evidence="4" type="ORF">TIFTF001_028310</name>
</gene>
<evidence type="ECO:0000313" key="5">
    <source>
        <dbReference type="Proteomes" id="UP001187192"/>
    </source>
</evidence>
<dbReference type="Proteomes" id="UP001187192">
    <property type="component" value="Unassembled WGS sequence"/>
</dbReference>
<dbReference type="InterPro" id="IPR003690">
    <property type="entry name" value="MTERF"/>
</dbReference>
<dbReference type="FunFam" id="1.25.70.10:FF:000001">
    <property type="entry name" value="Mitochondrial transcription termination factor-like"/>
    <property type="match status" value="1"/>
</dbReference>
<protein>
    <submittedName>
        <fullName evidence="4">Uncharacterized protein</fullName>
    </submittedName>
</protein>
<name>A0AA88J002_FICCA</name>
<evidence type="ECO:0000256" key="3">
    <source>
        <dbReference type="ARBA" id="ARBA00022946"/>
    </source>
</evidence>
<dbReference type="Pfam" id="PF02536">
    <property type="entry name" value="mTERF"/>
    <property type="match status" value="1"/>
</dbReference>